<proteinExistence type="predicted"/>
<dbReference type="RefSeq" id="WP_239677120.1">
    <property type="nucleotide sequence ID" value="NZ_CP070499.1"/>
</dbReference>
<gene>
    <name evidence="2" type="ORF">JQS43_00735</name>
</gene>
<dbReference type="AlphaFoldDB" id="A0A895YK14"/>
<feature type="region of interest" description="Disordered" evidence="1">
    <location>
        <begin position="32"/>
        <end position="83"/>
    </location>
</feature>
<evidence type="ECO:0000313" key="2">
    <source>
        <dbReference type="EMBL" id="QSB14956.1"/>
    </source>
</evidence>
<dbReference type="PROSITE" id="PS51257">
    <property type="entry name" value="PROKAR_LIPOPROTEIN"/>
    <property type="match status" value="1"/>
</dbReference>
<evidence type="ECO:0000313" key="3">
    <source>
        <dbReference type="Proteomes" id="UP000662857"/>
    </source>
</evidence>
<sequence length="174" mass="17301">MRPSVPLGRLLPAGVLAAGLLVTGLLLAGCGEPPGLDDDAQPPPTAPPPPPPTPTGPGWDDLTPPPELPGSPGDGGFPDEIALGCDGRPGPAALIELLQAEGLLAASDDAEVVEGPFCSGTWQYAVIAVPDRDPLQVVTQGEPDALELVTAGTDVCTVEVRIQAPAGIAGAAAC</sequence>
<reference evidence="2" key="1">
    <citation type="submission" date="2021-02" db="EMBL/GenBank/DDBJ databases">
        <title>Natrosporangium hydrolyticum gen. nov., sp. nov, a haloalkaliphilic actinobacterium from a soda solonchak soil.</title>
        <authorList>
            <person name="Sorokin D.Y."/>
            <person name="Khijniak T.V."/>
            <person name="Zakharycheva A.P."/>
            <person name="Boueva O.V."/>
            <person name="Ariskina E.V."/>
            <person name="Hahnke R.L."/>
            <person name="Bunk B."/>
            <person name="Sproer C."/>
            <person name="Schumann P."/>
            <person name="Evtushenko L.I."/>
            <person name="Kublanov I.V."/>
        </authorList>
    </citation>
    <scope>NUCLEOTIDE SEQUENCE</scope>
    <source>
        <strain evidence="2">DSM 106523</strain>
    </source>
</reference>
<name>A0A895YK14_9ACTN</name>
<feature type="compositionally biased region" description="Pro residues" evidence="1">
    <location>
        <begin position="41"/>
        <end position="55"/>
    </location>
</feature>
<dbReference type="KEGG" id="nhy:JQS43_00735"/>
<protein>
    <submittedName>
        <fullName evidence="2">Uncharacterized protein</fullName>
    </submittedName>
</protein>
<organism evidence="2 3">
    <name type="scientific">Natronosporangium hydrolyticum</name>
    <dbReference type="NCBI Taxonomy" id="2811111"/>
    <lineage>
        <taxon>Bacteria</taxon>
        <taxon>Bacillati</taxon>
        <taxon>Actinomycetota</taxon>
        <taxon>Actinomycetes</taxon>
        <taxon>Micromonosporales</taxon>
        <taxon>Micromonosporaceae</taxon>
        <taxon>Natronosporangium</taxon>
    </lineage>
</organism>
<keyword evidence="3" id="KW-1185">Reference proteome</keyword>
<accession>A0A895YK14</accession>
<dbReference type="Proteomes" id="UP000662857">
    <property type="component" value="Chromosome"/>
</dbReference>
<dbReference type="EMBL" id="CP070499">
    <property type="protein sequence ID" value="QSB14956.1"/>
    <property type="molecule type" value="Genomic_DNA"/>
</dbReference>
<evidence type="ECO:0000256" key="1">
    <source>
        <dbReference type="SAM" id="MobiDB-lite"/>
    </source>
</evidence>